<evidence type="ECO:0000313" key="1">
    <source>
        <dbReference type="EMBL" id="BDZ37984.1"/>
    </source>
</evidence>
<sequence length="136" mass="14579">MFNDDITPEAVDALVADLSAMLEVESIRPERMPAARMTVSGTVRSVKVQAVPGFVCVDSGKQGTCYAFEVGDFLASLRQIAAGEEVVRVPEFDGGRVMHIDRHGERLSVIMSSTWFSVDAGEFIRCAARAGLGVAA</sequence>
<dbReference type="RefSeq" id="WP_286301832.1">
    <property type="nucleotide sequence ID" value="NZ_AP027728.1"/>
</dbReference>
<protein>
    <submittedName>
        <fullName evidence="1">Uncharacterized protein</fullName>
    </submittedName>
</protein>
<dbReference type="EMBL" id="AP027728">
    <property type="protein sequence ID" value="BDZ37984.1"/>
    <property type="molecule type" value="Genomic_DNA"/>
</dbReference>
<evidence type="ECO:0000313" key="2">
    <source>
        <dbReference type="Proteomes" id="UP001321543"/>
    </source>
</evidence>
<organism evidence="1 2">
    <name type="scientific">Microbacterium suwonense</name>
    <dbReference type="NCBI Taxonomy" id="683047"/>
    <lineage>
        <taxon>Bacteria</taxon>
        <taxon>Bacillati</taxon>
        <taxon>Actinomycetota</taxon>
        <taxon>Actinomycetes</taxon>
        <taxon>Micrococcales</taxon>
        <taxon>Microbacteriaceae</taxon>
        <taxon>Microbacterium</taxon>
    </lineage>
</organism>
<gene>
    <name evidence="1" type="ORF">GCM10025863_05980</name>
</gene>
<reference evidence="2" key="1">
    <citation type="journal article" date="2019" name="Int. J. Syst. Evol. Microbiol.">
        <title>The Global Catalogue of Microorganisms (GCM) 10K type strain sequencing project: providing services to taxonomists for standard genome sequencing and annotation.</title>
        <authorList>
            <consortium name="The Broad Institute Genomics Platform"/>
            <consortium name="The Broad Institute Genome Sequencing Center for Infectious Disease"/>
            <person name="Wu L."/>
            <person name="Ma J."/>
        </authorList>
    </citation>
    <scope>NUCLEOTIDE SEQUENCE [LARGE SCALE GENOMIC DNA]</scope>
    <source>
        <strain evidence="2">NBRC 106310</strain>
    </source>
</reference>
<proteinExistence type="predicted"/>
<accession>A0ABN6WZY5</accession>
<keyword evidence="2" id="KW-1185">Reference proteome</keyword>
<name>A0ABN6WZY5_9MICO</name>
<dbReference type="Proteomes" id="UP001321543">
    <property type="component" value="Chromosome"/>
</dbReference>